<protein>
    <submittedName>
        <fullName evidence="1">Uncharacterized protein</fullName>
    </submittedName>
</protein>
<name>A0A4U1CRF0_9SPHI</name>
<proteinExistence type="predicted"/>
<dbReference type="InterPro" id="IPR008969">
    <property type="entry name" value="CarboxyPept-like_regulatory"/>
</dbReference>
<dbReference type="EMBL" id="SWBR01000002">
    <property type="protein sequence ID" value="TKC10233.1"/>
    <property type="molecule type" value="Genomic_DNA"/>
</dbReference>
<dbReference type="Pfam" id="PF13715">
    <property type="entry name" value="CarbopepD_reg_2"/>
    <property type="match status" value="1"/>
</dbReference>
<dbReference type="AlphaFoldDB" id="A0A4U1CRF0"/>
<dbReference type="Proteomes" id="UP000309488">
    <property type="component" value="Unassembled WGS sequence"/>
</dbReference>
<dbReference type="RefSeq" id="WP_136839866.1">
    <property type="nucleotide sequence ID" value="NZ_SWBR01000002.1"/>
</dbReference>
<dbReference type="InterPro" id="IPR037066">
    <property type="entry name" value="Plug_dom_sf"/>
</dbReference>
<organism evidence="1 2">
    <name type="scientific">Pedobacter polaris</name>
    <dbReference type="NCBI Taxonomy" id="2571273"/>
    <lineage>
        <taxon>Bacteria</taxon>
        <taxon>Pseudomonadati</taxon>
        <taxon>Bacteroidota</taxon>
        <taxon>Sphingobacteriia</taxon>
        <taxon>Sphingobacteriales</taxon>
        <taxon>Sphingobacteriaceae</taxon>
        <taxon>Pedobacter</taxon>
    </lineage>
</organism>
<evidence type="ECO:0000313" key="2">
    <source>
        <dbReference type="Proteomes" id="UP000309488"/>
    </source>
</evidence>
<gene>
    <name evidence="1" type="ORF">FA048_08535</name>
</gene>
<comment type="caution">
    <text evidence="1">The sequence shown here is derived from an EMBL/GenBank/DDBJ whole genome shotgun (WGS) entry which is preliminary data.</text>
</comment>
<evidence type="ECO:0000313" key="1">
    <source>
        <dbReference type="EMBL" id="TKC10233.1"/>
    </source>
</evidence>
<sequence>MKKLHLVLTNPCSENWNEMQPAKAGRFCDQCTKHIIDLTAKTDTELIDFFKNKKANVCGRLLSTQLNRELTVPRQRPNWYWLMPIALGVSIFSPLKSLGFTPIISQNGNNPLPRNSSSQQSNLVEDPIVDIVKGKVVDVNIGKPLVGVKIKYKNFNNVVALTDSSGNFTLSVAEEDKTNILLFEAAGYDKKEMSITADMVVKMKEIVIMLGGISSISTTKEPLYVIYYGNKSCVANANQVKSINPNWIEKLDILKDASATALYGSKAANGVILMGIKKEFKNKIDFSKKD</sequence>
<keyword evidence="2" id="KW-1185">Reference proteome</keyword>
<dbReference type="SUPFAM" id="SSF56935">
    <property type="entry name" value="Porins"/>
    <property type="match status" value="1"/>
</dbReference>
<dbReference type="OrthoDB" id="7432683at2"/>
<dbReference type="Gene3D" id="2.170.130.10">
    <property type="entry name" value="TonB-dependent receptor, plug domain"/>
    <property type="match status" value="1"/>
</dbReference>
<dbReference type="Gene3D" id="2.60.40.1120">
    <property type="entry name" value="Carboxypeptidase-like, regulatory domain"/>
    <property type="match status" value="1"/>
</dbReference>
<accession>A0A4U1CRF0</accession>
<dbReference type="InterPro" id="IPR023997">
    <property type="entry name" value="TonB-dep_OMP_SusC/RagA_CS"/>
</dbReference>
<dbReference type="SUPFAM" id="SSF49464">
    <property type="entry name" value="Carboxypeptidase regulatory domain-like"/>
    <property type="match status" value="1"/>
</dbReference>
<reference evidence="1 2" key="1">
    <citation type="submission" date="2019-04" db="EMBL/GenBank/DDBJ databases">
        <title>Pedobacter sp. RP-3-22 sp. nov., isolated from Arctic soil.</title>
        <authorList>
            <person name="Dahal R.H."/>
            <person name="Kim D.-U."/>
        </authorList>
    </citation>
    <scope>NUCLEOTIDE SEQUENCE [LARGE SCALE GENOMIC DNA]</scope>
    <source>
        <strain evidence="1 2">RP-3-22</strain>
    </source>
</reference>
<dbReference type="NCBIfam" id="TIGR04057">
    <property type="entry name" value="SusC_RagA_signa"/>
    <property type="match status" value="1"/>
</dbReference>